<accession>A9P080</accession>
<dbReference type="OMA" id="NNWFTFL"/>
<organism evidence="1">
    <name type="scientific">Picea sitchensis</name>
    <name type="common">Sitka spruce</name>
    <name type="synonym">Pinus sitchensis</name>
    <dbReference type="NCBI Taxonomy" id="3332"/>
    <lineage>
        <taxon>Eukaryota</taxon>
        <taxon>Viridiplantae</taxon>
        <taxon>Streptophyta</taxon>
        <taxon>Embryophyta</taxon>
        <taxon>Tracheophyta</taxon>
        <taxon>Spermatophyta</taxon>
        <taxon>Pinopsida</taxon>
        <taxon>Pinidae</taxon>
        <taxon>Conifers I</taxon>
        <taxon>Pinales</taxon>
        <taxon>Pinaceae</taxon>
        <taxon>Picea</taxon>
    </lineage>
</organism>
<dbReference type="EMBL" id="EF087035">
    <property type="protein sequence ID" value="ABK26291.1"/>
    <property type="molecule type" value="mRNA"/>
</dbReference>
<protein>
    <submittedName>
        <fullName evidence="1">Uncharacterized protein</fullName>
    </submittedName>
</protein>
<dbReference type="InterPro" id="IPR014807">
    <property type="entry name" value="Coa1"/>
</dbReference>
<reference evidence="1" key="1">
    <citation type="journal article" date="2008" name="BMC Genomics">
        <title>A conifer genomics resource of 200,000 spruce (Picea spp.) ESTs and 6,464 high-quality, sequence-finished full-length cDNAs for Sitka spruce (Picea sitchensis).</title>
        <authorList>
            <person name="Ralph S.G."/>
            <person name="Chun H.J."/>
            <person name="Kolosova N."/>
            <person name="Cooper D."/>
            <person name="Oddy C."/>
            <person name="Ritland C.E."/>
            <person name="Kirkpatrick R."/>
            <person name="Moore R."/>
            <person name="Barber S."/>
            <person name="Holt R.A."/>
            <person name="Jones S.J."/>
            <person name="Marra M.A."/>
            <person name="Douglas C.J."/>
            <person name="Ritland K."/>
            <person name="Bohlmann J."/>
        </authorList>
    </citation>
    <scope>NUCLEOTIDE SEQUENCE</scope>
    <source>
        <tissue evidence="1">Green portion of the leader tissue</tissue>
    </source>
</reference>
<evidence type="ECO:0000313" key="1">
    <source>
        <dbReference type="EMBL" id="ABK26291.1"/>
    </source>
</evidence>
<proteinExistence type="evidence at transcript level"/>
<dbReference type="Pfam" id="PF08695">
    <property type="entry name" value="Coa1"/>
    <property type="match status" value="1"/>
</dbReference>
<name>A9P080_PICSI</name>
<dbReference type="PANTHER" id="PTHR35114">
    <property type="entry name" value="CYTOCHROME OXIDASE COMPLEX ASSEMBLY PROTEIN"/>
    <property type="match status" value="1"/>
</dbReference>
<dbReference type="PANTHER" id="PTHR35114:SF1">
    <property type="entry name" value="CYTOCHROME OXIDASE COMPLEX ASSEMBLY PROTEIN"/>
    <property type="match status" value="1"/>
</dbReference>
<dbReference type="AlphaFoldDB" id="A9P080"/>
<sequence>MAWRSSLSHLMRSWRGQQYNISLSTIAGVSSPVESADKRFTTLGKKTTSFILLGLTGAFALSAFDDFTIYYNCSSKAIEKVINNVSLREALGEPITRGQWYNATLSVAHHKNSVSCTFPVVGSQGSGILQLKAVRNGENNWFTFLGSQEWEILLLEALVHTGANEESKRTFRINLMTDSDFPENKDCKECKLSTSLHPKHD</sequence>